<comment type="catalytic activity">
    <reaction evidence="11 12 13">
        <text>NAD(+) + (deoxyribonucleotide)n-3'-hydroxyl + 5'-phospho-(deoxyribonucleotide)m = (deoxyribonucleotide)n+m + AMP + beta-nicotinamide D-nucleotide.</text>
        <dbReference type="EC" id="6.5.1.2"/>
    </reaction>
</comment>
<dbReference type="HAMAP" id="MF_01588">
    <property type="entry name" value="DNA_ligase_A"/>
    <property type="match status" value="1"/>
</dbReference>
<feature type="binding site" evidence="12">
    <location>
        <position position="444"/>
    </location>
    <ligand>
        <name>Zn(2+)</name>
        <dbReference type="ChEBI" id="CHEBI:29105"/>
    </ligand>
</feature>
<evidence type="ECO:0000256" key="9">
    <source>
        <dbReference type="ARBA" id="ARBA00023204"/>
    </source>
</evidence>
<dbReference type="Pfam" id="PF03120">
    <property type="entry name" value="OB_DNA_ligase"/>
    <property type="match status" value="1"/>
</dbReference>
<dbReference type="InterPro" id="IPR013839">
    <property type="entry name" value="DNAligase_adenylation"/>
</dbReference>
<feature type="binding site" evidence="12">
    <location>
        <position position="149"/>
    </location>
    <ligand>
        <name>NAD(+)</name>
        <dbReference type="ChEBI" id="CHEBI:57540"/>
    </ligand>
</feature>
<feature type="binding site" evidence="12">
    <location>
        <position position="325"/>
    </location>
    <ligand>
        <name>NAD(+)</name>
        <dbReference type="ChEBI" id="CHEBI:57540"/>
    </ligand>
</feature>
<dbReference type="SUPFAM" id="SSF52113">
    <property type="entry name" value="BRCT domain"/>
    <property type="match status" value="1"/>
</dbReference>
<dbReference type="Pfam" id="PF12826">
    <property type="entry name" value="HHH_2"/>
    <property type="match status" value="1"/>
</dbReference>
<dbReference type="InterPro" id="IPR036420">
    <property type="entry name" value="BRCT_dom_sf"/>
</dbReference>
<keyword evidence="5 12" id="KW-0227">DNA damage</keyword>
<feature type="binding site" evidence="12">
    <location>
        <position position="185"/>
    </location>
    <ligand>
        <name>NAD(+)</name>
        <dbReference type="ChEBI" id="CHEBI:57540"/>
    </ligand>
</feature>
<dbReference type="InterPro" id="IPR001679">
    <property type="entry name" value="DNA_ligase"/>
</dbReference>
<feature type="binding site" evidence="12">
    <location>
        <position position="301"/>
    </location>
    <ligand>
        <name>NAD(+)</name>
        <dbReference type="ChEBI" id="CHEBI:57540"/>
    </ligand>
</feature>
<protein>
    <recommendedName>
        <fullName evidence="12 13">DNA ligase</fullName>
        <ecNumber evidence="12 13">6.5.1.2</ecNumber>
    </recommendedName>
    <alternativeName>
        <fullName evidence="12">Polydeoxyribonucleotide synthase [NAD(+)]</fullName>
    </alternativeName>
</protein>
<dbReference type="PANTHER" id="PTHR23389">
    <property type="entry name" value="CHROMOSOME TRANSMISSION FIDELITY FACTOR 18"/>
    <property type="match status" value="1"/>
</dbReference>
<dbReference type="CDD" id="cd00114">
    <property type="entry name" value="LIGANc"/>
    <property type="match status" value="1"/>
</dbReference>
<feature type="binding site" evidence="12">
    <location>
        <position position="126"/>
    </location>
    <ligand>
        <name>NAD(+)</name>
        <dbReference type="ChEBI" id="CHEBI:57540"/>
    </ligand>
</feature>
<evidence type="ECO:0000313" key="17">
    <source>
        <dbReference type="Proteomes" id="UP001354971"/>
    </source>
</evidence>
<evidence type="ECO:0000256" key="2">
    <source>
        <dbReference type="ARBA" id="ARBA00022598"/>
    </source>
</evidence>
<evidence type="ECO:0000256" key="3">
    <source>
        <dbReference type="ARBA" id="ARBA00022705"/>
    </source>
</evidence>
<evidence type="ECO:0000256" key="10">
    <source>
        <dbReference type="ARBA" id="ARBA00023211"/>
    </source>
</evidence>
<keyword evidence="7 12" id="KW-0460">Magnesium</keyword>
<dbReference type="InterPro" id="IPR018239">
    <property type="entry name" value="DNA_ligase_AS"/>
</dbReference>
<evidence type="ECO:0000256" key="12">
    <source>
        <dbReference type="HAMAP-Rule" id="MF_01588"/>
    </source>
</evidence>
<keyword evidence="9 12" id="KW-0234">DNA repair</keyword>
<dbReference type="SUPFAM" id="SSF47781">
    <property type="entry name" value="RuvA domain 2-like"/>
    <property type="match status" value="1"/>
</dbReference>
<proteinExistence type="inferred from homology"/>
<dbReference type="InterPro" id="IPR001357">
    <property type="entry name" value="BRCT_dom"/>
</dbReference>
<dbReference type="NCBIfam" id="NF005932">
    <property type="entry name" value="PRK07956.1"/>
    <property type="match status" value="1"/>
</dbReference>
<reference evidence="16 17" key="1">
    <citation type="submission" date="2024-01" db="EMBL/GenBank/DDBJ databases">
        <title>Hyphobacterium bacterium isolated from marine sediment.</title>
        <authorList>
            <person name="Zhao S."/>
        </authorList>
    </citation>
    <scope>NUCLEOTIDE SEQUENCE [LARGE SCALE GENOMIC DNA]</scope>
    <source>
        <strain evidence="17">HN65</strain>
    </source>
</reference>
<feature type="domain" description="BRCT" evidence="15">
    <location>
        <begin position="624"/>
        <end position="697"/>
    </location>
</feature>
<dbReference type="GO" id="GO:0003911">
    <property type="term" value="F:DNA ligase (NAD+) activity"/>
    <property type="evidence" value="ECO:0007669"/>
    <property type="project" value="UniProtKB-EC"/>
</dbReference>
<dbReference type="InterPro" id="IPR012340">
    <property type="entry name" value="NA-bd_OB-fold"/>
</dbReference>
<dbReference type="CDD" id="cd17748">
    <property type="entry name" value="BRCT_DNA_ligase_like"/>
    <property type="match status" value="1"/>
</dbReference>
<evidence type="ECO:0000256" key="13">
    <source>
        <dbReference type="RuleBase" id="RU000618"/>
    </source>
</evidence>
<evidence type="ECO:0000256" key="5">
    <source>
        <dbReference type="ARBA" id="ARBA00022763"/>
    </source>
</evidence>
<dbReference type="SUPFAM" id="SSF56091">
    <property type="entry name" value="DNA ligase/mRNA capping enzyme, catalytic domain"/>
    <property type="match status" value="1"/>
</dbReference>
<dbReference type="PROSITE" id="PS01056">
    <property type="entry name" value="DNA_LIGASE_N2"/>
    <property type="match status" value="1"/>
</dbReference>
<dbReference type="EC" id="6.5.1.2" evidence="12 13"/>
<keyword evidence="2 12" id="KW-0436">Ligase</keyword>
<keyword evidence="3 12" id="KW-0235">DNA replication</keyword>
<dbReference type="PROSITE" id="PS01055">
    <property type="entry name" value="DNA_LIGASE_N1"/>
    <property type="match status" value="1"/>
</dbReference>
<feature type="active site" description="N6-AMP-lysine intermediate" evidence="12">
    <location>
        <position position="128"/>
    </location>
</feature>
<keyword evidence="10 12" id="KW-0464">Manganese</keyword>
<name>A0ABU7LQW3_9PROT</name>
<evidence type="ECO:0000256" key="1">
    <source>
        <dbReference type="ARBA" id="ARBA00004067"/>
    </source>
</evidence>
<dbReference type="InterPro" id="IPR041663">
    <property type="entry name" value="DisA/LigA_HHH"/>
</dbReference>
<keyword evidence="4 12" id="KW-0479">Metal-binding</keyword>
<dbReference type="InterPro" id="IPR004150">
    <property type="entry name" value="NAD_DNA_ligase_OB"/>
</dbReference>
<dbReference type="Pfam" id="PF00533">
    <property type="entry name" value="BRCT"/>
    <property type="match status" value="1"/>
</dbReference>
<dbReference type="InterPro" id="IPR010994">
    <property type="entry name" value="RuvA_2-like"/>
</dbReference>
<dbReference type="PROSITE" id="PS50172">
    <property type="entry name" value="BRCT"/>
    <property type="match status" value="1"/>
</dbReference>
<evidence type="ECO:0000256" key="8">
    <source>
        <dbReference type="ARBA" id="ARBA00023027"/>
    </source>
</evidence>
<evidence type="ECO:0000256" key="11">
    <source>
        <dbReference type="ARBA" id="ARBA00034005"/>
    </source>
</evidence>
<accession>A0ABU7LQW3</accession>
<evidence type="ECO:0000259" key="15">
    <source>
        <dbReference type="PROSITE" id="PS50172"/>
    </source>
</evidence>
<dbReference type="EMBL" id="JAZDRP010000004">
    <property type="protein sequence ID" value="MEE2526310.1"/>
    <property type="molecule type" value="Genomic_DNA"/>
</dbReference>
<dbReference type="NCBIfam" id="TIGR00575">
    <property type="entry name" value="dnlj"/>
    <property type="match status" value="1"/>
</dbReference>
<dbReference type="RefSeq" id="WP_330198973.1">
    <property type="nucleotide sequence ID" value="NZ_JAZDRP010000004.1"/>
</dbReference>
<feature type="binding site" evidence="12">
    <location>
        <begin position="92"/>
        <end position="93"/>
    </location>
    <ligand>
        <name>NAD(+)</name>
        <dbReference type="ChEBI" id="CHEBI:57540"/>
    </ligand>
</feature>
<comment type="similarity">
    <text evidence="12">Belongs to the NAD-dependent DNA ligase family. LigA subfamily.</text>
</comment>
<feature type="binding site" evidence="12">
    <location>
        <position position="419"/>
    </location>
    <ligand>
        <name>Zn(2+)</name>
        <dbReference type="ChEBI" id="CHEBI:29105"/>
    </ligand>
</feature>
<dbReference type="SMART" id="SM00532">
    <property type="entry name" value="LIGANc"/>
    <property type="match status" value="1"/>
</dbReference>
<dbReference type="SMART" id="SM00292">
    <property type="entry name" value="BRCT"/>
    <property type="match status" value="1"/>
</dbReference>
<evidence type="ECO:0000256" key="4">
    <source>
        <dbReference type="ARBA" id="ARBA00022723"/>
    </source>
</evidence>
<gene>
    <name evidence="12 16" type="primary">ligA</name>
    <name evidence="16" type="ORF">V0U79_08020</name>
</gene>
<dbReference type="PANTHER" id="PTHR23389:SF9">
    <property type="entry name" value="DNA LIGASE"/>
    <property type="match status" value="1"/>
</dbReference>
<feature type="binding site" evidence="12">
    <location>
        <position position="421"/>
    </location>
    <ligand>
        <name>Zn(2+)</name>
        <dbReference type="ChEBI" id="CHEBI:29105"/>
    </ligand>
</feature>
<dbReference type="InterPro" id="IPR033136">
    <property type="entry name" value="DNA_ligase_CS"/>
</dbReference>
<feature type="binding site" evidence="12">
    <location>
        <position position="450"/>
    </location>
    <ligand>
        <name>Zn(2+)</name>
        <dbReference type="ChEBI" id="CHEBI:29105"/>
    </ligand>
</feature>
<organism evidence="16 17">
    <name type="scientific">Hyphobacterium lacteum</name>
    <dbReference type="NCBI Taxonomy" id="3116575"/>
    <lineage>
        <taxon>Bacteria</taxon>
        <taxon>Pseudomonadati</taxon>
        <taxon>Pseudomonadota</taxon>
        <taxon>Alphaproteobacteria</taxon>
        <taxon>Maricaulales</taxon>
        <taxon>Maricaulaceae</taxon>
        <taxon>Hyphobacterium</taxon>
    </lineage>
</organism>
<keyword evidence="8 12" id="KW-0520">NAD</keyword>
<evidence type="ECO:0000256" key="7">
    <source>
        <dbReference type="ARBA" id="ARBA00022842"/>
    </source>
</evidence>
<comment type="cofactor">
    <cofactor evidence="12">
        <name>Mg(2+)</name>
        <dbReference type="ChEBI" id="CHEBI:18420"/>
    </cofactor>
    <cofactor evidence="12">
        <name>Mn(2+)</name>
        <dbReference type="ChEBI" id="CHEBI:29035"/>
    </cofactor>
</comment>
<sequence length="702" mass="76921">MSALKDVEQLSPEEAKAEHDRLAGEIRKHDKAYYHDDAPKISDAAYDALRQRLEGIEARFPDLQTEDSPTRKVGAAPSGKFGEVRHARPMLSLGNAFNDEDVADFIQRVRRFLGLAEGDEVYFTAEPKIDGLSASLRYEKGELVLGATRGDGETGENVTANLKTLKDVPHRLNGDVPDVLEVRGEVYMSHADFAALNERQREIGKPEYKNPRNAAAGSLRQIDASVTASRDLRFFAYAWGELSQPLAETQYEAVQRLGALGFAVNPEMTRSADVEGLLETYRGIEKKRADLGYDIDGVVYKVDRLDYQERLGQVARAPRWAIAHKFPAERATTRLNDIEIQVGRTGALTPVAKLEPVTVGGVVVSNATLHNEDEIARKDIRIGDTVVIQRAGDVIPQIVEVLKEKRPADAVEFTPLTVCPCPLETPTAREFNERTGKMDAVRRCTGELACPFQKKEHLKHFVSRQAFDIEGLGTRQIEAFFDDGEIREPADIFTLAARNEAGELTPPLQEREGWGETSVRNLLAAIEERRTIGLARFLNALGIRHVGEGTARLLARAYTSWEAFKAAATTAAEPGEAREGLLGIDGVGETATDAIGRYFAEPHNLELLQRLEDQITIEDAEAVASDSPVAGKTIVFTGSLERMTRDEAKARAQSLGAKVSGSVSGKTDILVAGPGAGSKLKKATELGIQTLTEDEWFELIGG</sequence>
<keyword evidence="6 12" id="KW-0862">Zinc</keyword>
<dbReference type="Proteomes" id="UP001354971">
    <property type="component" value="Unassembled WGS sequence"/>
</dbReference>
<feature type="binding site" evidence="12">
    <location>
        <begin position="43"/>
        <end position="47"/>
    </location>
    <ligand>
        <name>NAD(+)</name>
        <dbReference type="ChEBI" id="CHEBI:57540"/>
    </ligand>
</feature>
<evidence type="ECO:0000256" key="6">
    <source>
        <dbReference type="ARBA" id="ARBA00022833"/>
    </source>
</evidence>
<dbReference type="Gene3D" id="2.40.50.140">
    <property type="entry name" value="Nucleic acid-binding proteins"/>
    <property type="match status" value="1"/>
</dbReference>
<dbReference type="InterPro" id="IPR013840">
    <property type="entry name" value="DNAligase_N"/>
</dbReference>
<dbReference type="Gene3D" id="3.30.470.30">
    <property type="entry name" value="DNA ligase/mRNA capping enzyme"/>
    <property type="match status" value="1"/>
</dbReference>
<evidence type="ECO:0000313" key="16">
    <source>
        <dbReference type="EMBL" id="MEE2526310.1"/>
    </source>
</evidence>
<dbReference type="Gene3D" id="1.10.150.20">
    <property type="entry name" value="5' to 3' exonuclease, C-terminal subdomain"/>
    <property type="match status" value="2"/>
</dbReference>
<dbReference type="Gene3D" id="1.10.287.610">
    <property type="entry name" value="Helix hairpin bin"/>
    <property type="match status" value="1"/>
</dbReference>
<dbReference type="SUPFAM" id="SSF50249">
    <property type="entry name" value="Nucleic acid-binding proteins"/>
    <property type="match status" value="1"/>
</dbReference>
<dbReference type="PIRSF" id="PIRSF001604">
    <property type="entry name" value="LigA"/>
    <property type="match status" value="1"/>
</dbReference>
<feature type="region of interest" description="Disordered" evidence="14">
    <location>
        <begin position="1"/>
        <end position="20"/>
    </location>
</feature>
<comment type="function">
    <text evidence="1 12">DNA ligase that catalyzes the formation of phosphodiester linkages between 5'-phosphoryl and 3'-hydroxyl groups in double-stranded DNA using NAD as a coenzyme and as the energy source for the reaction. It is essential for DNA replication and repair of damaged DNA.</text>
</comment>
<evidence type="ECO:0000256" key="14">
    <source>
        <dbReference type="SAM" id="MobiDB-lite"/>
    </source>
</evidence>
<dbReference type="Pfam" id="PF01653">
    <property type="entry name" value="DNA_ligase_aden"/>
    <property type="match status" value="1"/>
</dbReference>
<dbReference type="Gene3D" id="3.40.50.10190">
    <property type="entry name" value="BRCT domain"/>
    <property type="match status" value="1"/>
</dbReference>
<keyword evidence="17" id="KW-1185">Reference proteome</keyword>
<comment type="caution">
    <text evidence="16">The sequence shown here is derived from an EMBL/GenBank/DDBJ whole genome shotgun (WGS) entry which is preliminary data.</text>
</comment>